<evidence type="ECO:0000313" key="2">
    <source>
        <dbReference type="EMBL" id="KAI5066221.1"/>
    </source>
</evidence>
<organism evidence="2 3">
    <name type="scientific">Adiantum capillus-veneris</name>
    <name type="common">Maidenhair fern</name>
    <dbReference type="NCBI Taxonomy" id="13818"/>
    <lineage>
        <taxon>Eukaryota</taxon>
        <taxon>Viridiplantae</taxon>
        <taxon>Streptophyta</taxon>
        <taxon>Embryophyta</taxon>
        <taxon>Tracheophyta</taxon>
        <taxon>Polypodiopsida</taxon>
        <taxon>Polypodiidae</taxon>
        <taxon>Polypodiales</taxon>
        <taxon>Pteridineae</taxon>
        <taxon>Pteridaceae</taxon>
        <taxon>Vittarioideae</taxon>
        <taxon>Adiantum</taxon>
    </lineage>
</organism>
<feature type="region of interest" description="Disordered" evidence="1">
    <location>
        <begin position="23"/>
        <end position="110"/>
    </location>
</feature>
<dbReference type="EMBL" id="JABFUD020000018">
    <property type="protein sequence ID" value="KAI5066221.1"/>
    <property type="molecule type" value="Genomic_DNA"/>
</dbReference>
<gene>
    <name evidence="2" type="ORF">GOP47_0018845</name>
</gene>
<protein>
    <submittedName>
        <fullName evidence="2">Uncharacterized protein</fullName>
    </submittedName>
</protein>
<dbReference type="Proteomes" id="UP000886520">
    <property type="component" value="Chromosome 18"/>
</dbReference>
<evidence type="ECO:0000313" key="3">
    <source>
        <dbReference type="Proteomes" id="UP000886520"/>
    </source>
</evidence>
<evidence type="ECO:0000256" key="1">
    <source>
        <dbReference type="SAM" id="MobiDB-lite"/>
    </source>
</evidence>
<keyword evidence="3" id="KW-1185">Reference proteome</keyword>
<reference evidence="2" key="1">
    <citation type="submission" date="2021-01" db="EMBL/GenBank/DDBJ databases">
        <title>Adiantum capillus-veneris genome.</title>
        <authorList>
            <person name="Fang Y."/>
            <person name="Liao Q."/>
        </authorList>
    </citation>
    <scope>NUCLEOTIDE SEQUENCE</scope>
    <source>
        <strain evidence="2">H3</strain>
        <tissue evidence="2">Leaf</tissue>
    </source>
</reference>
<feature type="compositionally biased region" description="Polar residues" evidence="1">
    <location>
        <begin position="29"/>
        <end position="51"/>
    </location>
</feature>
<dbReference type="AlphaFoldDB" id="A0A9D4ZB37"/>
<proteinExistence type="predicted"/>
<feature type="compositionally biased region" description="Low complexity" evidence="1">
    <location>
        <begin position="89"/>
        <end position="106"/>
    </location>
</feature>
<feature type="compositionally biased region" description="Low complexity" evidence="1">
    <location>
        <begin position="57"/>
        <end position="69"/>
    </location>
</feature>
<accession>A0A9D4ZB37</accession>
<comment type="caution">
    <text evidence="2">The sequence shown here is derived from an EMBL/GenBank/DDBJ whole genome shotgun (WGS) entry which is preliminary data.</text>
</comment>
<sequence length="204" mass="22698">MARRSRGARRNKLQELRLNVHIAQYPPQRYSNETSINKYPKSDSGSLQSGYSPAGESATTGSSRSRSTRMPGFGVHPLPAVKENVRRFSPAGESATTGSSGSRSTRMPGFGVHPLPAVKENVRRFSLLLPRKACDQARYFDVVLGCDCLVFDKGWLLTNTPGFWFAIVAPLRGFHYAFWESFLHLSLIQENILITTLIGQPNVR</sequence>
<name>A0A9D4ZB37_ADICA</name>